<evidence type="ECO:0000313" key="3">
    <source>
        <dbReference type="Proteomes" id="UP001501237"/>
    </source>
</evidence>
<dbReference type="Gene3D" id="1.10.510.10">
    <property type="entry name" value="Transferase(Phosphotransferase) domain 1"/>
    <property type="match status" value="1"/>
</dbReference>
<gene>
    <name evidence="2" type="ORF">GCM10010468_04580</name>
</gene>
<dbReference type="RefSeq" id="WP_344821512.1">
    <property type="nucleotide sequence ID" value="NZ_BAAAUV010000001.1"/>
</dbReference>
<dbReference type="PROSITE" id="PS00108">
    <property type="entry name" value="PROTEIN_KINASE_ST"/>
    <property type="match status" value="1"/>
</dbReference>
<dbReference type="Pfam" id="PF07721">
    <property type="entry name" value="TPR_4"/>
    <property type="match status" value="1"/>
</dbReference>
<dbReference type="InterPro" id="IPR008271">
    <property type="entry name" value="Ser/Thr_kinase_AS"/>
</dbReference>
<dbReference type="InterPro" id="IPR011990">
    <property type="entry name" value="TPR-like_helical_dom_sf"/>
</dbReference>
<dbReference type="SUPFAM" id="SSF48452">
    <property type="entry name" value="TPR-like"/>
    <property type="match status" value="3"/>
</dbReference>
<evidence type="ECO:0000313" key="2">
    <source>
        <dbReference type="EMBL" id="GAA3194708.1"/>
    </source>
</evidence>
<dbReference type="PROSITE" id="PS50011">
    <property type="entry name" value="PROTEIN_KINASE_DOM"/>
    <property type="match status" value="1"/>
</dbReference>
<evidence type="ECO:0000259" key="1">
    <source>
        <dbReference type="PROSITE" id="PS50011"/>
    </source>
</evidence>
<dbReference type="Gene3D" id="3.30.200.20">
    <property type="entry name" value="Phosphorylase Kinase, domain 1"/>
    <property type="match status" value="1"/>
</dbReference>
<dbReference type="Gene3D" id="1.25.40.10">
    <property type="entry name" value="Tetratricopeptide repeat domain"/>
    <property type="match status" value="2"/>
</dbReference>
<accession>A0ABP6Q0C2</accession>
<dbReference type="Proteomes" id="UP001501237">
    <property type="component" value="Unassembled WGS sequence"/>
</dbReference>
<dbReference type="InterPro" id="IPR011009">
    <property type="entry name" value="Kinase-like_dom_sf"/>
</dbReference>
<dbReference type="PANTHER" id="PTHR46082">
    <property type="entry name" value="ATP/GTP-BINDING PROTEIN-RELATED"/>
    <property type="match status" value="1"/>
</dbReference>
<dbReference type="Pfam" id="PF00069">
    <property type="entry name" value="Pkinase"/>
    <property type="match status" value="1"/>
</dbReference>
<proteinExistence type="predicted"/>
<sequence length="581" mass="63011">MAGPGEFGEGLPEIAGYRLIRVLGEGGQGRVYLAEAPDGATVAVKVLHARFAGDDQALRRFLREVDATRRVAGFCTAQVLEASTVGAVPYVVSEYVHGRSLQESVTRDGPRGAGALERLAVGTVSALAAIHQAGIVHRDFKPNNVLIGPDGPRVIDFGIARALDTVATQTSGLVGTPAYMSPEQITGGPVGPASDLFSWALTMVYAGTGRPAFGGDGMHSIMWKIVHAEPEFSALPDPVHRLIVAALDKNPDRRPTATDVLMALVGHPDSTRPPAPARLRTVPERQNVGEGEAELRAALNARRQSLGPDHPDTLREHWILGVTLRELGRLEDAAAELLTSLEGRLRVLDPDHVDTLRSREDLGRTLWRLGRFAEAEQHLRISRDGRLRVQGPDRYETLWAHHNLGALLRVLEQLPEAETELRAAVDGRLRVLGPDHVDTLWGRHDLAEVLRDQGRLQHAVTEFRAAAQGRSRILGPDHLDTLWSRQELGRALWGLGHSGEAEAELRAVLEGRLSLLGPDHPDTFTAFHNVGAFLGELGRLTEAETALRSAVNGRTSALGADHPDTLHARRDLGTILLKLGR</sequence>
<dbReference type="Pfam" id="PF13424">
    <property type="entry name" value="TPR_12"/>
    <property type="match status" value="3"/>
</dbReference>
<organism evidence="2 3">
    <name type="scientific">Actinocorallia longicatena</name>
    <dbReference type="NCBI Taxonomy" id="111803"/>
    <lineage>
        <taxon>Bacteria</taxon>
        <taxon>Bacillati</taxon>
        <taxon>Actinomycetota</taxon>
        <taxon>Actinomycetes</taxon>
        <taxon>Streptosporangiales</taxon>
        <taxon>Thermomonosporaceae</taxon>
        <taxon>Actinocorallia</taxon>
    </lineage>
</organism>
<dbReference type="InterPro" id="IPR053137">
    <property type="entry name" value="NLR-like"/>
</dbReference>
<dbReference type="PANTHER" id="PTHR46082:SF6">
    <property type="entry name" value="AAA+ ATPASE DOMAIN-CONTAINING PROTEIN-RELATED"/>
    <property type="match status" value="1"/>
</dbReference>
<protein>
    <recommendedName>
        <fullName evidence="1">Protein kinase domain-containing protein</fullName>
    </recommendedName>
</protein>
<feature type="domain" description="Protein kinase" evidence="1">
    <location>
        <begin position="17"/>
        <end position="270"/>
    </location>
</feature>
<dbReference type="SUPFAM" id="SSF56112">
    <property type="entry name" value="Protein kinase-like (PK-like)"/>
    <property type="match status" value="1"/>
</dbReference>
<dbReference type="InterPro" id="IPR000719">
    <property type="entry name" value="Prot_kinase_dom"/>
</dbReference>
<dbReference type="CDD" id="cd14014">
    <property type="entry name" value="STKc_PknB_like"/>
    <property type="match status" value="1"/>
</dbReference>
<reference evidence="3" key="1">
    <citation type="journal article" date="2019" name="Int. J. Syst. Evol. Microbiol.">
        <title>The Global Catalogue of Microorganisms (GCM) 10K type strain sequencing project: providing services to taxonomists for standard genome sequencing and annotation.</title>
        <authorList>
            <consortium name="The Broad Institute Genomics Platform"/>
            <consortium name="The Broad Institute Genome Sequencing Center for Infectious Disease"/>
            <person name="Wu L."/>
            <person name="Ma J."/>
        </authorList>
    </citation>
    <scope>NUCLEOTIDE SEQUENCE [LARGE SCALE GENOMIC DNA]</scope>
    <source>
        <strain evidence="3">JCM 9377</strain>
    </source>
</reference>
<dbReference type="InterPro" id="IPR011717">
    <property type="entry name" value="TPR-4"/>
</dbReference>
<name>A0ABP6Q0C2_9ACTN</name>
<keyword evidence="3" id="KW-1185">Reference proteome</keyword>
<dbReference type="EMBL" id="BAAAUV010000001">
    <property type="protein sequence ID" value="GAA3194708.1"/>
    <property type="molecule type" value="Genomic_DNA"/>
</dbReference>
<comment type="caution">
    <text evidence="2">The sequence shown here is derived from an EMBL/GenBank/DDBJ whole genome shotgun (WGS) entry which is preliminary data.</text>
</comment>